<evidence type="ECO:0000313" key="5">
    <source>
        <dbReference type="EMBL" id="GAA5227724.1"/>
    </source>
</evidence>
<dbReference type="Gene3D" id="1.20.120.1220">
    <property type="match status" value="1"/>
</dbReference>
<dbReference type="PANTHER" id="PTHR30487:SF0">
    <property type="entry name" value="PREPILIN LEADER PEPTIDASE_N-METHYLTRANSFERASE-RELATED"/>
    <property type="match status" value="1"/>
</dbReference>
<organism evidence="5 6">
    <name type="scientific">Paeniglutamicibacter antarcticus</name>
    <dbReference type="NCBI Taxonomy" id="494023"/>
    <lineage>
        <taxon>Bacteria</taxon>
        <taxon>Bacillati</taxon>
        <taxon>Actinomycetota</taxon>
        <taxon>Actinomycetes</taxon>
        <taxon>Micrococcales</taxon>
        <taxon>Micrococcaceae</taxon>
        <taxon>Paeniglutamicibacter</taxon>
    </lineage>
</organism>
<keyword evidence="3" id="KW-0812">Transmembrane</keyword>
<reference evidence="6" key="1">
    <citation type="journal article" date="2019" name="Int. J. Syst. Evol. Microbiol.">
        <title>The Global Catalogue of Microorganisms (GCM) 10K type strain sequencing project: providing services to taxonomists for standard genome sequencing and annotation.</title>
        <authorList>
            <consortium name="The Broad Institute Genomics Platform"/>
            <consortium name="The Broad Institute Genome Sequencing Center for Infectious Disease"/>
            <person name="Wu L."/>
            <person name="Ma J."/>
        </authorList>
    </citation>
    <scope>NUCLEOTIDE SEQUENCE [LARGE SCALE GENOMIC DNA]</scope>
    <source>
        <strain evidence="6">JCM 18952</strain>
    </source>
</reference>
<feature type="transmembrane region" description="Helical" evidence="3">
    <location>
        <begin position="138"/>
        <end position="159"/>
    </location>
</feature>
<evidence type="ECO:0000256" key="3">
    <source>
        <dbReference type="SAM" id="Phobius"/>
    </source>
</evidence>
<dbReference type="InterPro" id="IPR050882">
    <property type="entry name" value="Prepilin_peptidase/N-MTase"/>
</dbReference>
<accession>A0ABP9TRL2</accession>
<protein>
    <recommendedName>
        <fullName evidence="4">Prepilin type IV endopeptidase peptidase domain-containing protein</fullName>
    </recommendedName>
</protein>
<sequence length="186" mass="19465">MSGGVRFDARMVWPMPQLLVQWIAGADARSLVAGILLALALGLYLYNAGRLAVIDVRSHLLPNRILAPWSGAALVLLGAAALLAGEPRVLLRAVTGSAILFGAYLLLHLLAPSGMGLGDVKLAAVLGLYLGFVSYMHLLWASVLAFVIGALWTAVLLIARRLTLRSSVAFGPFMLVGAATALAIPG</sequence>
<dbReference type="EMBL" id="BAABLK010000033">
    <property type="protein sequence ID" value="GAA5227724.1"/>
    <property type="molecule type" value="Genomic_DNA"/>
</dbReference>
<evidence type="ECO:0000256" key="1">
    <source>
        <dbReference type="ARBA" id="ARBA00005801"/>
    </source>
</evidence>
<comment type="similarity">
    <text evidence="1 2">Belongs to the peptidase A24 family.</text>
</comment>
<feature type="transmembrane region" description="Helical" evidence="3">
    <location>
        <begin position="166"/>
        <end position="184"/>
    </location>
</feature>
<comment type="caution">
    <text evidence="5">The sequence shown here is derived from an EMBL/GenBank/DDBJ whole genome shotgun (WGS) entry which is preliminary data.</text>
</comment>
<evidence type="ECO:0000313" key="6">
    <source>
        <dbReference type="Proteomes" id="UP001501257"/>
    </source>
</evidence>
<dbReference type="PRINTS" id="PR00864">
    <property type="entry name" value="PREPILNPTASE"/>
</dbReference>
<dbReference type="Pfam" id="PF01478">
    <property type="entry name" value="Peptidase_A24"/>
    <property type="match status" value="1"/>
</dbReference>
<proteinExistence type="inferred from homology"/>
<feature type="domain" description="Prepilin type IV endopeptidase peptidase" evidence="4">
    <location>
        <begin position="51"/>
        <end position="148"/>
    </location>
</feature>
<dbReference type="InterPro" id="IPR014032">
    <property type="entry name" value="Peptidase_A24A_bac"/>
</dbReference>
<evidence type="ECO:0000256" key="2">
    <source>
        <dbReference type="RuleBase" id="RU003793"/>
    </source>
</evidence>
<evidence type="ECO:0000259" key="4">
    <source>
        <dbReference type="Pfam" id="PF01478"/>
    </source>
</evidence>
<dbReference type="Proteomes" id="UP001501257">
    <property type="component" value="Unassembled WGS sequence"/>
</dbReference>
<keyword evidence="3" id="KW-0472">Membrane</keyword>
<keyword evidence="6" id="KW-1185">Reference proteome</keyword>
<gene>
    <name evidence="5" type="ORF">GCM10025778_22570</name>
</gene>
<feature type="transmembrane region" description="Helical" evidence="3">
    <location>
        <begin position="89"/>
        <end position="107"/>
    </location>
</feature>
<feature type="transmembrane region" description="Helical" evidence="3">
    <location>
        <begin position="66"/>
        <end position="83"/>
    </location>
</feature>
<dbReference type="InterPro" id="IPR000045">
    <property type="entry name" value="Prepilin_IV_endopep_pep"/>
</dbReference>
<keyword evidence="3" id="KW-1133">Transmembrane helix</keyword>
<feature type="transmembrane region" description="Helical" evidence="3">
    <location>
        <begin position="20"/>
        <end position="46"/>
    </location>
</feature>
<dbReference type="PANTHER" id="PTHR30487">
    <property type="entry name" value="TYPE 4 PREPILIN-LIKE PROTEINS LEADER PEPTIDE-PROCESSING ENZYME"/>
    <property type="match status" value="1"/>
</dbReference>
<name>A0ABP9TRL2_9MICC</name>